<keyword evidence="2" id="KW-1133">Transmembrane helix</keyword>
<evidence type="ECO:0000256" key="2">
    <source>
        <dbReference type="SAM" id="Phobius"/>
    </source>
</evidence>
<keyword evidence="4" id="KW-1185">Reference proteome</keyword>
<accession>A0ABD2AMI8</accession>
<evidence type="ECO:0000256" key="1">
    <source>
        <dbReference type="SAM" id="MobiDB-lite"/>
    </source>
</evidence>
<feature type="compositionally biased region" description="Basic and acidic residues" evidence="1">
    <location>
        <begin position="50"/>
        <end position="60"/>
    </location>
</feature>
<proteinExistence type="predicted"/>
<dbReference type="EMBL" id="JAYRBN010000116">
    <property type="protein sequence ID" value="KAL2721819.1"/>
    <property type="molecule type" value="Genomic_DNA"/>
</dbReference>
<feature type="transmembrane region" description="Helical" evidence="2">
    <location>
        <begin position="20"/>
        <end position="43"/>
    </location>
</feature>
<name>A0ABD2AMI8_VESMC</name>
<reference evidence="3 4" key="1">
    <citation type="journal article" date="2024" name="Ann. Entomol. Soc. Am.">
        <title>Genomic analyses of the southern and eastern yellowjacket wasps (Hymenoptera: Vespidae) reveal evolutionary signatures of social life.</title>
        <authorList>
            <person name="Catto M.A."/>
            <person name="Caine P.B."/>
            <person name="Orr S.E."/>
            <person name="Hunt B.G."/>
            <person name="Goodisman M.A.D."/>
        </authorList>
    </citation>
    <scope>NUCLEOTIDE SEQUENCE [LARGE SCALE GENOMIC DNA]</scope>
    <source>
        <strain evidence="3">232</strain>
        <tissue evidence="3">Head and thorax</tissue>
    </source>
</reference>
<evidence type="ECO:0000313" key="3">
    <source>
        <dbReference type="EMBL" id="KAL2721819.1"/>
    </source>
</evidence>
<evidence type="ECO:0000313" key="4">
    <source>
        <dbReference type="Proteomes" id="UP001607303"/>
    </source>
</evidence>
<comment type="caution">
    <text evidence="3">The sequence shown here is derived from an EMBL/GenBank/DDBJ whole genome shotgun (WGS) entry which is preliminary data.</text>
</comment>
<keyword evidence="2" id="KW-0472">Membrane</keyword>
<keyword evidence="2" id="KW-0812">Transmembrane</keyword>
<feature type="region of interest" description="Disordered" evidence="1">
    <location>
        <begin position="48"/>
        <end position="68"/>
    </location>
</feature>
<organism evidence="3 4">
    <name type="scientific">Vespula maculifrons</name>
    <name type="common">Eastern yellow jacket</name>
    <name type="synonym">Wasp</name>
    <dbReference type="NCBI Taxonomy" id="7453"/>
    <lineage>
        <taxon>Eukaryota</taxon>
        <taxon>Metazoa</taxon>
        <taxon>Ecdysozoa</taxon>
        <taxon>Arthropoda</taxon>
        <taxon>Hexapoda</taxon>
        <taxon>Insecta</taxon>
        <taxon>Pterygota</taxon>
        <taxon>Neoptera</taxon>
        <taxon>Endopterygota</taxon>
        <taxon>Hymenoptera</taxon>
        <taxon>Apocrita</taxon>
        <taxon>Aculeata</taxon>
        <taxon>Vespoidea</taxon>
        <taxon>Vespidae</taxon>
        <taxon>Vespinae</taxon>
        <taxon>Vespula</taxon>
    </lineage>
</organism>
<dbReference type="Proteomes" id="UP001607303">
    <property type="component" value="Unassembled WGS sequence"/>
</dbReference>
<dbReference type="AlphaFoldDB" id="A0ABD2AMI8"/>
<protein>
    <submittedName>
        <fullName evidence="3">Uncharacterized protein</fullName>
    </submittedName>
</protein>
<sequence length="68" mass="7556">MRHSMLLLNALRITKRFYLISLMSSTLQIISITALIVFTGGLVTSGYANHTDDSESRDNEEPQNLGIS</sequence>
<gene>
    <name evidence="3" type="ORF">V1477_020639</name>
</gene>